<dbReference type="AlphaFoldDB" id="A0A1H9Z7C0"/>
<dbReference type="GO" id="GO:0005886">
    <property type="term" value="C:plasma membrane"/>
    <property type="evidence" value="ECO:0007669"/>
    <property type="project" value="UniProtKB-SubCell"/>
</dbReference>
<dbReference type="PANTHER" id="PTHR30250">
    <property type="entry name" value="PST FAMILY PREDICTED COLANIC ACID TRANSPORTER"/>
    <property type="match status" value="1"/>
</dbReference>
<keyword evidence="5 6" id="KW-0472">Membrane</keyword>
<feature type="transmembrane region" description="Helical" evidence="6">
    <location>
        <begin position="230"/>
        <end position="250"/>
    </location>
</feature>
<keyword evidence="8" id="KW-1185">Reference proteome</keyword>
<protein>
    <submittedName>
        <fullName evidence="7">Membrane protein involved in the export of O-antigen and teichoic acid</fullName>
    </submittedName>
</protein>
<dbReference type="STRING" id="1353158.SAMN04488587_0909"/>
<evidence type="ECO:0000256" key="1">
    <source>
        <dbReference type="ARBA" id="ARBA00004651"/>
    </source>
</evidence>
<feature type="transmembrane region" description="Helical" evidence="6">
    <location>
        <begin position="28"/>
        <end position="50"/>
    </location>
</feature>
<dbReference type="RefSeq" id="WP_091689440.1">
    <property type="nucleotide sequence ID" value="NZ_CAAGSJ010000001.1"/>
</dbReference>
<dbReference type="InterPro" id="IPR050833">
    <property type="entry name" value="Poly_Biosynth_Transport"/>
</dbReference>
<keyword evidence="2" id="KW-1003">Cell membrane</keyword>
<feature type="transmembrane region" description="Helical" evidence="6">
    <location>
        <begin position="126"/>
        <end position="150"/>
    </location>
</feature>
<feature type="transmembrane region" description="Helical" evidence="6">
    <location>
        <begin position="270"/>
        <end position="290"/>
    </location>
</feature>
<organism evidence="7 8">
    <name type="scientific">Methanococcoides vulcani</name>
    <dbReference type="NCBI Taxonomy" id="1353158"/>
    <lineage>
        <taxon>Archaea</taxon>
        <taxon>Methanobacteriati</taxon>
        <taxon>Methanobacteriota</taxon>
        <taxon>Stenosarchaea group</taxon>
        <taxon>Methanomicrobia</taxon>
        <taxon>Methanosarcinales</taxon>
        <taxon>Methanosarcinaceae</taxon>
        <taxon>Methanococcoides</taxon>
    </lineage>
</organism>
<feature type="transmembrane region" description="Helical" evidence="6">
    <location>
        <begin position="398"/>
        <end position="418"/>
    </location>
</feature>
<name>A0A1H9Z7C0_9EURY</name>
<evidence type="ECO:0000256" key="2">
    <source>
        <dbReference type="ARBA" id="ARBA00022475"/>
    </source>
</evidence>
<dbReference type="PANTHER" id="PTHR30250:SF11">
    <property type="entry name" value="O-ANTIGEN TRANSPORTER-RELATED"/>
    <property type="match status" value="1"/>
</dbReference>
<feature type="transmembrane region" description="Helical" evidence="6">
    <location>
        <begin position="197"/>
        <end position="218"/>
    </location>
</feature>
<sequence length="431" mass="49364">MTKNSFSVLYERIYHEKMSNEVIHFLENMLYVATGTILATGFSFIFNVLAGRILGPTEYGKYVLVNSVAMLLYIPMLFGISTAMVKYNSEKGDFFRQKSIISTSYILVLIFTIASTLIYLEFSSELSQIFSISVDFLYLSIVFAFVFVFHTLTINTLRSLHKMKIFSLLRFAYGFLLLGVFMLLIFGNYFSFKSMLISTYLSYVVTSLLILVLIYKYVRLNFNKFWAKKIIKYSAFDIFSCVSFVLYTNIDKILINRYMLVEDIGLYNAYIFSSINVLGLFSGILITVLFPTISKYNDKRSILKKIKKIIPFIILFGLPFSAIAQYIILNLYGDNYPINLSLVLIFAITSVLFVVYDIYIWTFNSIGIEGVKLTMSGSVTIAIANIFLNLYLIPNFGLHGAIGATALSYCIGMCVMFTNWNYKQYKVINEE</sequence>
<evidence type="ECO:0000256" key="4">
    <source>
        <dbReference type="ARBA" id="ARBA00022989"/>
    </source>
</evidence>
<feature type="transmembrane region" description="Helical" evidence="6">
    <location>
        <begin position="338"/>
        <end position="361"/>
    </location>
</feature>
<feature type="transmembrane region" description="Helical" evidence="6">
    <location>
        <begin position="62"/>
        <end position="87"/>
    </location>
</feature>
<comment type="subcellular location">
    <subcellularLocation>
        <location evidence="1">Cell membrane</location>
        <topology evidence="1">Multi-pass membrane protein</topology>
    </subcellularLocation>
</comment>
<dbReference type="InterPro" id="IPR002797">
    <property type="entry name" value="Polysacc_synth"/>
</dbReference>
<reference evidence="8" key="1">
    <citation type="submission" date="2016-10" db="EMBL/GenBank/DDBJ databases">
        <authorList>
            <person name="Varghese N."/>
            <person name="Submissions S."/>
        </authorList>
    </citation>
    <scope>NUCLEOTIDE SEQUENCE [LARGE SCALE GENOMIC DNA]</scope>
    <source>
        <strain evidence="8">SLH 33</strain>
    </source>
</reference>
<evidence type="ECO:0000313" key="7">
    <source>
        <dbReference type="EMBL" id="SES77379.1"/>
    </source>
</evidence>
<proteinExistence type="predicted"/>
<feature type="transmembrane region" description="Helical" evidence="6">
    <location>
        <begin position="99"/>
        <end position="120"/>
    </location>
</feature>
<feature type="transmembrane region" description="Helical" evidence="6">
    <location>
        <begin position="373"/>
        <end position="392"/>
    </location>
</feature>
<evidence type="ECO:0000256" key="3">
    <source>
        <dbReference type="ARBA" id="ARBA00022692"/>
    </source>
</evidence>
<accession>A0A1H9Z7C0</accession>
<keyword evidence="3 6" id="KW-0812">Transmembrane</keyword>
<evidence type="ECO:0000256" key="6">
    <source>
        <dbReference type="SAM" id="Phobius"/>
    </source>
</evidence>
<dbReference type="Pfam" id="PF01943">
    <property type="entry name" value="Polysacc_synt"/>
    <property type="match status" value="1"/>
</dbReference>
<evidence type="ECO:0000313" key="8">
    <source>
        <dbReference type="Proteomes" id="UP000243338"/>
    </source>
</evidence>
<keyword evidence="4 6" id="KW-1133">Transmembrane helix</keyword>
<evidence type="ECO:0000256" key="5">
    <source>
        <dbReference type="ARBA" id="ARBA00023136"/>
    </source>
</evidence>
<gene>
    <name evidence="7" type="ORF">SAMN04488587_0909</name>
</gene>
<feature type="transmembrane region" description="Helical" evidence="6">
    <location>
        <begin position="171"/>
        <end position="191"/>
    </location>
</feature>
<feature type="transmembrane region" description="Helical" evidence="6">
    <location>
        <begin position="310"/>
        <end position="332"/>
    </location>
</feature>
<dbReference type="EMBL" id="FOHQ01000002">
    <property type="protein sequence ID" value="SES77379.1"/>
    <property type="molecule type" value="Genomic_DNA"/>
</dbReference>
<dbReference type="Proteomes" id="UP000243338">
    <property type="component" value="Unassembled WGS sequence"/>
</dbReference>